<protein>
    <recommendedName>
        <fullName evidence="4">Rna-directed dna polymerase from mobile element jockey-like</fullName>
    </recommendedName>
</protein>
<feature type="region of interest" description="Disordered" evidence="1">
    <location>
        <begin position="68"/>
        <end position="101"/>
    </location>
</feature>
<dbReference type="OrthoDB" id="6138683at2759"/>
<gene>
    <name evidence="2" type="ORF">DUI87_10761</name>
</gene>
<reference evidence="2 3" key="1">
    <citation type="submission" date="2018-07" db="EMBL/GenBank/DDBJ databases">
        <title>A high quality draft genome assembly of the barn swallow (H. rustica rustica).</title>
        <authorList>
            <person name="Formenti G."/>
            <person name="Chiara M."/>
            <person name="Poveda L."/>
            <person name="Francoijs K.-J."/>
            <person name="Bonisoli-Alquati A."/>
            <person name="Canova L."/>
            <person name="Gianfranceschi L."/>
            <person name="Horner D.S."/>
            <person name="Saino N."/>
        </authorList>
    </citation>
    <scope>NUCLEOTIDE SEQUENCE [LARGE SCALE GENOMIC DNA]</scope>
    <source>
        <strain evidence="2">Chelidonia</strain>
        <tissue evidence="2">Blood</tissue>
    </source>
</reference>
<dbReference type="EMBL" id="QRBI01000106">
    <property type="protein sequence ID" value="RMC13227.1"/>
    <property type="molecule type" value="Genomic_DNA"/>
</dbReference>
<name>A0A3M0L1K8_HIRRU</name>
<dbReference type="Proteomes" id="UP000269221">
    <property type="component" value="Unassembled WGS sequence"/>
</dbReference>
<evidence type="ECO:0008006" key="4">
    <source>
        <dbReference type="Google" id="ProtNLM"/>
    </source>
</evidence>
<keyword evidence="3" id="KW-1185">Reference proteome</keyword>
<evidence type="ECO:0000313" key="2">
    <source>
        <dbReference type="EMBL" id="RMC13227.1"/>
    </source>
</evidence>
<comment type="caution">
    <text evidence="2">The sequence shown here is derived from an EMBL/GenBank/DDBJ whole genome shotgun (WGS) entry which is preliminary data.</text>
</comment>
<evidence type="ECO:0000313" key="3">
    <source>
        <dbReference type="Proteomes" id="UP000269221"/>
    </source>
</evidence>
<sequence length="121" mass="13217">MALQRDLECLDGWLESNRMEFDKFKCRVLHFGHNNPLQHYRLGKAWLDSAEEERDLGVLVTAAEHEPAVCPGGQEGQGHPGLDQEWCGQQEQGGHSSPVLGTAKIYAAAQASGDSSRTGLS</sequence>
<dbReference type="AlphaFoldDB" id="A0A3M0L1K8"/>
<evidence type="ECO:0000256" key="1">
    <source>
        <dbReference type="SAM" id="MobiDB-lite"/>
    </source>
</evidence>
<organism evidence="2 3">
    <name type="scientific">Hirundo rustica rustica</name>
    <dbReference type="NCBI Taxonomy" id="333673"/>
    <lineage>
        <taxon>Eukaryota</taxon>
        <taxon>Metazoa</taxon>
        <taxon>Chordata</taxon>
        <taxon>Craniata</taxon>
        <taxon>Vertebrata</taxon>
        <taxon>Euteleostomi</taxon>
        <taxon>Archelosauria</taxon>
        <taxon>Archosauria</taxon>
        <taxon>Dinosauria</taxon>
        <taxon>Saurischia</taxon>
        <taxon>Theropoda</taxon>
        <taxon>Coelurosauria</taxon>
        <taxon>Aves</taxon>
        <taxon>Neognathae</taxon>
        <taxon>Neoaves</taxon>
        <taxon>Telluraves</taxon>
        <taxon>Australaves</taxon>
        <taxon>Passeriformes</taxon>
        <taxon>Sylvioidea</taxon>
        <taxon>Hirundinidae</taxon>
        <taxon>Hirundo</taxon>
    </lineage>
</organism>
<dbReference type="STRING" id="333673.A0A3M0L1K8"/>
<accession>A0A3M0L1K8</accession>
<proteinExistence type="predicted"/>